<protein>
    <recommendedName>
        <fullName evidence="17">Phosphatidylinositol-4,5-bisphosphate 3-kinase</fullName>
    </recommendedName>
</protein>
<dbReference type="GO" id="GO:0016301">
    <property type="term" value="F:kinase activity"/>
    <property type="evidence" value="ECO:0007669"/>
    <property type="project" value="UniProtKB-KW"/>
</dbReference>
<evidence type="ECO:0000259" key="10">
    <source>
        <dbReference type="PROSITE" id="PS50290"/>
    </source>
</evidence>
<evidence type="ECO:0000313" key="15">
    <source>
        <dbReference type="EMBL" id="KAK7501842.1"/>
    </source>
</evidence>
<dbReference type="PANTHER" id="PTHR10048">
    <property type="entry name" value="PHOSPHATIDYLINOSITOL KINASE"/>
    <property type="match status" value="1"/>
</dbReference>
<feature type="domain" description="PI3K/PI4K catalytic" evidence="10">
    <location>
        <begin position="883"/>
        <end position="1160"/>
    </location>
</feature>
<dbReference type="Gene3D" id="1.10.1070.11">
    <property type="entry name" value="Phosphatidylinositol 3-/4-kinase, catalytic domain"/>
    <property type="match status" value="1"/>
</dbReference>
<dbReference type="InterPro" id="IPR038526">
    <property type="entry name" value="Ribosomal_eL22_sf"/>
</dbReference>
<dbReference type="Gene3D" id="1.25.40.70">
    <property type="entry name" value="Phosphatidylinositol 3-kinase, accessory domain (PIK)"/>
    <property type="match status" value="1"/>
</dbReference>
<feature type="domain" description="PIK helical" evidence="12">
    <location>
        <begin position="635"/>
        <end position="808"/>
    </location>
</feature>
<evidence type="ECO:0000313" key="16">
    <source>
        <dbReference type="Proteomes" id="UP001519460"/>
    </source>
</evidence>
<dbReference type="InterPro" id="IPR042236">
    <property type="entry name" value="PI3K_accessory_sf"/>
</dbReference>
<evidence type="ECO:0000256" key="5">
    <source>
        <dbReference type="ARBA" id="ARBA00022840"/>
    </source>
</evidence>
<dbReference type="PROSITE" id="PS51547">
    <property type="entry name" value="C2_PI3K"/>
    <property type="match status" value="1"/>
</dbReference>
<dbReference type="PROSITE" id="PS50290">
    <property type="entry name" value="PI3_4_KINASE_3"/>
    <property type="match status" value="1"/>
</dbReference>
<dbReference type="InterPro" id="IPR036940">
    <property type="entry name" value="PI3/4_kinase_cat_sf"/>
</dbReference>
<dbReference type="FunFam" id="1.10.1070.11:FF:000001">
    <property type="entry name" value="Phosphatidylinositol 4,5-bisphosphate 3-kinase catalytic subunit"/>
    <property type="match status" value="1"/>
</dbReference>
<accession>A0ABD0LQU5</accession>
<dbReference type="SMART" id="SM00145">
    <property type="entry name" value="PI3Ka"/>
    <property type="match status" value="1"/>
</dbReference>
<dbReference type="Gene3D" id="2.60.40.150">
    <property type="entry name" value="C2 domain"/>
    <property type="match status" value="1"/>
</dbReference>
<dbReference type="InterPro" id="IPR000403">
    <property type="entry name" value="PI3/4_kinase_cat_dom"/>
</dbReference>
<keyword evidence="3" id="KW-0547">Nucleotide-binding</keyword>
<dbReference type="FunFam" id="3.30.1360.210:FF:000001">
    <property type="entry name" value="60S ribosomal protein L22 1"/>
    <property type="match status" value="1"/>
</dbReference>
<dbReference type="CDD" id="cd05165">
    <property type="entry name" value="PI3Kc_I"/>
    <property type="match status" value="1"/>
</dbReference>
<keyword evidence="2" id="KW-0808">Transferase</keyword>
<dbReference type="Gene3D" id="3.30.1010.10">
    <property type="entry name" value="Phosphatidylinositol 3-kinase Catalytic Subunit, Chain A, domain 4"/>
    <property type="match status" value="1"/>
</dbReference>
<evidence type="ECO:0000259" key="11">
    <source>
        <dbReference type="PROSITE" id="PS51544"/>
    </source>
</evidence>
<dbReference type="SUPFAM" id="SSF56112">
    <property type="entry name" value="Protein kinase-like (PK-like)"/>
    <property type="match status" value="1"/>
</dbReference>
<evidence type="ECO:0000259" key="12">
    <source>
        <dbReference type="PROSITE" id="PS51545"/>
    </source>
</evidence>
<keyword evidence="4" id="KW-0418">Kinase</keyword>
<feature type="region of interest" description="Disordered" evidence="9">
    <location>
        <begin position="1"/>
        <end position="23"/>
    </location>
</feature>
<dbReference type="InterPro" id="IPR016024">
    <property type="entry name" value="ARM-type_fold"/>
</dbReference>
<dbReference type="Pfam" id="PF00454">
    <property type="entry name" value="PI3_PI4_kinase"/>
    <property type="match status" value="1"/>
</dbReference>
<evidence type="ECO:0000259" key="14">
    <source>
        <dbReference type="PROSITE" id="PS51547"/>
    </source>
</evidence>
<feature type="domain" description="PI3K-RBD" evidence="13">
    <location>
        <begin position="349"/>
        <end position="439"/>
    </location>
</feature>
<dbReference type="GO" id="GO:0005840">
    <property type="term" value="C:ribosome"/>
    <property type="evidence" value="ECO:0007669"/>
    <property type="project" value="UniProtKB-KW"/>
</dbReference>
<keyword evidence="5" id="KW-0067">ATP-binding</keyword>
<feature type="domain" description="PI3K-ABD" evidence="11">
    <location>
        <begin position="178"/>
        <end position="267"/>
    </location>
</feature>
<dbReference type="SMART" id="SM00144">
    <property type="entry name" value="PI3K_rbd"/>
    <property type="match status" value="1"/>
</dbReference>
<dbReference type="SMART" id="SM00146">
    <property type="entry name" value="PI3Kc"/>
    <property type="match status" value="1"/>
</dbReference>
<dbReference type="SUPFAM" id="SSF54236">
    <property type="entry name" value="Ubiquitin-like"/>
    <property type="match status" value="1"/>
</dbReference>
<name>A0ABD0LQU5_9CAEN</name>
<dbReference type="InterPro" id="IPR002671">
    <property type="entry name" value="Ribosomal_eL22"/>
</dbReference>
<keyword evidence="6" id="KW-0689">Ribosomal protein</keyword>
<dbReference type="Pfam" id="PF02192">
    <property type="entry name" value="PI3K_p85B"/>
    <property type="match status" value="1"/>
</dbReference>
<dbReference type="AlphaFoldDB" id="A0ABD0LQU5"/>
<evidence type="ECO:0000256" key="7">
    <source>
        <dbReference type="ARBA" id="ARBA00023274"/>
    </source>
</evidence>
<dbReference type="SMART" id="SM00143">
    <property type="entry name" value="PI3K_p85B"/>
    <property type="match status" value="1"/>
</dbReference>
<evidence type="ECO:0000256" key="3">
    <source>
        <dbReference type="ARBA" id="ARBA00022741"/>
    </source>
</evidence>
<dbReference type="SUPFAM" id="SSF49562">
    <property type="entry name" value="C2 domain (Calcium/lipid-binding domain, CaLB)"/>
    <property type="match status" value="1"/>
</dbReference>
<evidence type="ECO:0000256" key="1">
    <source>
        <dbReference type="ARBA" id="ARBA00007817"/>
    </source>
</evidence>
<evidence type="ECO:0008006" key="17">
    <source>
        <dbReference type="Google" id="ProtNLM"/>
    </source>
</evidence>
<keyword evidence="7" id="KW-0687">Ribonucleoprotein</keyword>
<dbReference type="Gene3D" id="3.30.1360.210">
    <property type="match status" value="1"/>
</dbReference>
<comment type="similarity">
    <text evidence="1">Belongs to the eukaryotic ribosomal protein eL22 family.</text>
</comment>
<dbReference type="GO" id="GO:0005737">
    <property type="term" value="C:cytoplasm"/>
    <property type="evidence" value="ECO:0007669"/>
    <property type="project" value="UniProtKB-ARBA"/>
</dbReference>
<dbReference type="Pfam" id="PF01776">
    <property type="entry name" value="Ribosomal_L22e"/>
    <property type="match status" value="1"/>
</dbReference>
<dbReference type="GO" id="GO:1990904">
    <property type="term" value="C:ribonucleoprotein complex"/>
    <property type="evidence" value="ECO:0007669"/>
    <property type="project" value="UniProtKB-KW"/>
</dbReference>
<organism evidence="15 16">
    <name type="scientific">Batillaria attramentaria</name>
    <dbReference type="NCBI Taxonomy" id="370345"/>
    <lineage>
        <taxon>Eukaryota</taxon>
        <taxon>Metazoa</taxon>
        <taxon>Spiralia</taxon>
        <taxon>Lophotrochozoa</taxon>
        <taxon>Mollusca</taxon>
        <taxon>Gastropoda</taxon>
        <taxon>Caenogastropoda</taxon>
        <taxon>Sorbeoconcha</taxon>
        <taxon>Cerithioidea</taxon>
        <taxon>Batillariidae</taxon>
        <taxon>Batillaria</taxon>
    </lineage>
</organism>
<dbReference type="PROSITE" id="PS51546">
    <property type="entry name" value="PI3K_RBD"/>
    <property type="match status" value="1"/>
</dbReference>
<dbReference type="InterPro" id="IPR001263">
    <property type="entry name" value="PI3K_accessory_dom"/>
</dbReference>
<evidence type="ECO:0000256" key="6">
    <source>
        <dbReference type="ARBA" id="ARBA00022980"/>
    </source>
</evidence>
<evidence type="ECO:0000256" key="9">
    <source>
        <dbReference type="SAM" id="MobiDB-lite"/>
    </source>
</evidence>
<gene>
    <name evidence="15" type="ORF">BaRGS_00006928</name>
</gene>
<dbReference type="PROSITE" id="PS00916">
    <property type="entry name" value="PI3_4_KINASE_2"/>
    <property type="match status" value="1"/>
</dbReference>
<dbReference type="InterPro" id="IPR035892">
    <property type="entry name" value="C2_domain_sf"/>
</dbReference>
<dbReference type="EMBL" id="JACVVK020000029">
    <property type="protein sequence ID" value="KAK7501842.1"/>
    <property type="molecule type" value="Genomic_DNA"/>
</dbReference>
<proteinExistence type="inferred from homology"/>
<dbReference type="Proteomes" id="UP001519460">
    <property type="component" value="Unassembled WGS sequence"/>
</dbReference>
<evidence type="ECO:0000256" key="2">
    <source>
        <dbReference type="ARBA" id="ARBA00022679"/>
    </source>
</evidence>
<feature type="domain" description="C2 PI3K-type" evidence="14">
    <location>
        <begin position="480"/>
        <end position="659"/>
    </location>
</feature>
<comment type="caution">
    <text evidence="15">The sequence shown here is derived from an EMBL/GenBank/DDBJ whole genome shotgun (WGS) entry which is preliminary data.</text>
</comment>
<dbReference type="InterPro" id="IPR015433">
    <property type="entry name" value="PI3/4_kinase"/>
</dbReference>
<sequence>MAPVKQGKRPGKQSGKAGKGKKKKTTLRFMIDCTHPVEDGIMDVANFEKYLHERIKVEGKTNNFGNVVSLERNKNKITLTSEVAFSKRYLKYLTKKYLKKNNLRDWLRVVASSKEYSSDEVVLGECRRAIEDASVYESTLVNYFLLWKRNSSTKRQEDTTYTMPAPVQLPDISVEVDEAGQLSVDFLLPSGVLVPMRIDFFASLDLIKKSLWREVEKYPLHSKLKTEDSYCFMFVNKLGEKEEILDESQNLNDVRPFWAVLKLIEKKGDKNSKTLERSVNNLIGKGPQKLDSFQPAEIDFFRRRISEMCHEITTARRGQTAIEKFQWRHPVRLRGSPQIPKQLESRLTDGCIVIDVGIQETQICTKLKLSAHLEPLVAVEMLLARRSSVTSEVQGNKDDYILKVFGLDEFIYGPYPLIQFKYVYQCLVKNTAPQFWLVPKNTLADMAPVVPPRRPTMIIPSPGPSPSEVVKEPDQCVWNMQQKFTLSVTGLSKVQLSDNIKMKVFVGLYHGRDSLCDVKETDELSVQDGGCNVKADITFSISVCDIPRCCRLCFTLGAAASVKKKNAKFEDLQQEEKCYPIGTVALNPLGHDATTLAISFPDYNVRSSITFPPLPIILECAAQNMEHDGSPGSPNMKVSKTHIEQLHIMMHQEEVASEEDLFEQDKELLWLLRYEVRERYPQKLSRLLQVVKWNSHMTALLESWPQLPIDYAMELLDSDFPDYHVRKFAVKCLNDALGDDELSQYLLQLVQALKYETYLMCPLAKFLLTRALKNQHLGHKLFWLLRSELDNPAVMVQYSLMLDVYLRNNKDHLMELHKQKEALSKLMFVNQLMKMDRYKLEDQKSRKLANDDMKSVLGQKNYCQKMSDLTSPLSPLYKLKELRVDKCKVMNSKKRPLWLVWSNSDSVGPDVSLIYKCGDDLRQDMLTLQILQLMDNIWQAEGLDLRMNPYMCIATGFEQGLIEVVTEAMTIAEIQRWYKKRAFDKRALFEWLKAKHGNGPDLDRAVEEFMLSCAGYCVATYVLGIGDRHNDNIMMKTSGQLFHIDFGHFLGNFKTKYGVKRERVPFVLTTHFVHVINKGDSNSQNFKRFQETCEKAYLILRSKAHLLVSLFMMMLSSGIPQLTCPRDVDYLRETLVPHMTEAAAREHFRSKLMESLRNSWTTSINFWFHMKAKD</sequence>
<dbReference type="Pfam" id="PF00613">
    <property type="entry name" value="PI3Ka"/>
    <property type="match status" value="1"/>
</dbReference>
<dbReference type="InterPro" id="IPR002420">
    <property type="entry name" value="PI3K-type_C2_dom"/>
</dbReference>
<dbReference type="InterPro" id="IPR011009">
    <property type="entry name" value="Kinase-like_dom_sf"/>
</dbReference>
<dbReference type="InterPro" id="IPR003113">
    <property type="entry name" value="PI3K_ABD"/>
</dbReference>
<keyword evidence="16" id="KW-1185">Reference proteome</keyword>
<dbReference type="Pfam" id="PF00794">
    <property type="entry name" value="PI3K_rbd"/>
    <property type="match status" value="1"/>
</dbReference>
<dbReference type="InterPro" id="IPR000341">
    <property type="entry name" value="PI3K_Ras-bd_dom"/>
</dbReference>
<evidence type="ECO:0000256" key="8">
    <source>
        <dbReference type="PROSITE-ProRule" id="PRU00880"/>
    </source>
</evidence>
<dbReference type="PROSITE" id="PS51545">
    <property type="entry name" value="PIK_HELICAL"/>
    <property type="match status" value="1"/>
</dbReference>
<dbReference type="SUPFAM" id="SSF48371">
    <property type="entry name" value="ARM repeat"/>
    <property type="match status" value="1"/>
</dbReference>
<evidence type="ECO:0000259" key="13">
    <source>
        <dbReference type="PROSITE" id="PS51546"/>
    </source>
</evidence>
<reference evidence="15 16" key="1">
    <citation type="journal article" date="2023" name="Sci. Data">
        <title>Genome assembly of the Korean intertidal mud-creeper Batillaria attramentaria.</title>
        <authorList>
            <person name="Patra A.K."/>
            <person name="Ho P.T."/>
            <person name="Jun S."/>
            <person name="Lee S.J."/>
            <person name="Kim Y."/>
            <person name="Won Y.J."/>
        </authorList>
    </citation>
    <scope>NUCLEOTIDE SEQUENCE [LARGE SCALE GENOMIC DNA]</scope>
    <source>
        <strain evidence="15">Wonlab-2016</strain>
    </source>
</reference>
<dbReference type="InterPro" id="IPR018936">
    <property type="entry name" value="PI3/4_kinase_CS"/>
</dbReference>
<dbReference type="InterPro" id="IPR029071">
    <property type="entry name" value="Ubiquitin-like_domsf"/>
</dbReference>
<dbReference type="PROSITE" id="PS51544">
    <property type="entry name" value="PI3K_ABD"/>
    <property type="match status" value="1"/>
</dbReference>
<dbReference type="GO" id="GO:0005524">
    <property type="term" value="F:ATP binding"/>
    <property type="evidence" value="ECO:0007669"/>
    <property type="project" value="UniProtKB-KW"/>
</dbReference>
<dbReference type="PANTHER" id="PTHR10048:SF118">
    <property type="entry name" value="PI-3 KINASE"/>
    <property type="match status" value="1"/>
</dbReference>
<evidence type="ECO:0000256" key="4">
    <source>
        <dbReference type="ARBA" id="ARBA00022777"/>
    </source>
</evidence>
<comment type="similarity">
    <text evidence="8">Belongs to the PI3/PI4-kinase family.</text>
</comment>
<dbReference type="Gene3D" id="3.10.20.770">
    <property type="match status" value="1"/>
</dbReference>
<feature type="compositionally biased region" description="Basic residues" evidence="9">
    <location>
        <begin position="1"/>
        <end position="11"/>
    </location>
</feature>